<gene>
    <name evidence="12" type="ORF">BV898_11701</name>
</gene>
<feature type="compositionally biased region" description="Acidic residues" evidence="11">
    <location>
        <begin position="362"/>
        <end position="373"/>
    </location>
</feature>
<keyword evidence="6" id="KW-0206">Cytoskeleton</keyword>
<dbReference type="GO" id="GO:0035082">
    <property type="term" value="P:axoneme assembly"/>
    <property type="evidence" value="ECO:0007669"/>
    <property type="project" value="InterPro"/>
</dbReference>
<dbReference type="PANTHER" id="PTHR22069:SF0">
    <property type="entry name" value="RADIAL SPOKE HEAD PROTEIN 9 HOMOLOG"/>
    <property type="match status" value="1"/>
</dbReference>
<keyword evidence="7" id="KW-0966">Cell projection</keyword>
<keyword evidence="4" id="KW-0282">Flagellum</keyword>
<feature type="region of interest" description="Disordered" evidence="11">
    <location>
        <begin position="317"/>
        <end position="373"/>
    </location>
</feature>
<evidence type="ECO:0000256" key="9">
    <source>
        <dbReference type="ARBA" id="ARBA00038319"/>
    </source>
</evidence>
<evidence type="ECO:0000256" key="2">
    <source>
        <dbReference type="ARBA" id="ARBA00022490"/>
    </source>
</evidence>
<proteinExistence type="inferred from homology"/>
<evidence type="ECO:0000256" key="10">
    <source>
        <dbReference type="ARBA" id="ARBA00041080"/>
    </source>
</evidence>
<keyword evidence="13" id="KW-1185">Reference proteome</keyword>
<dbReference type="GO" id="GO:0060091">
    <property type="term" value="C:kinocilium"/>
    <property type="evidence" value="ECO:0007669"/>
    <property type="project" value="UniProtKB-SubCell"/>
</dbReference>
<dbReference type="GO" id="GO:0060294">
    <property type="term" value="P:cilium movement involved in cell motility"/>
    <property type="evidence" value="ECO:0007669"/>
    <property type="project" value="InterPro"/>
</dbReference>
<comment type="caution">
    <text evidence="12">The sequence shown here is derived from an EMBL/GenBank/DDBJ whole genome shotgun (WGS) entry which is preliminary data.</text>
</comment>
<evidence type="ECO:0000256" key="7">
    <source>
        <dbReference type="ARBA" id="ARBA00023273"/>
    </source>
</evidence>
<dbReference type="EMBL" id="MTYJ01000110">
    <property type="protein sequence ID" value="OQV14127.1"/>
    <property type="molecule type" value="Genomic_DNA"/>
</dbReference>
<evidence type="ECO:0000256" key="11">
    <source>
        <dbReference type="SAM" id="MobiDB-lite"/>
    </source>
</evidence>
<comment type="subcellular location">
    <subcellularLocation>
        <location evidence="8">Cell projection</location>
        <location evidence="8">Kinocilium</location>
    </subcellularLocation>
    <subcellularLocation>
        <location evidence="1">Cytoplasm</location>
        <location evidence="1">Cytoskeleton</location>
        <location evidence="1">Flagellum axoneme</location>
    </subcellularLocation>
</comment>
<name>A0A1W0WG10_HYPEX</name>
<evidence type="ECO:0000256" key="6">
    <source>
        <dbReference type="ARBA" id="ARBA00023212"/>
    </source>
</evidence>
<evidence type="ECO:0000256" key="1">
    <source>
        <dbReference type="ARBA" id="ARBA00004611"/>
    </source>
</evidence>
<dbReference type="OrthoDB" id="10258956at2759"/>
<evidence type="ECO:0000256" key="5">
    <source>
        <dbReference type="ARBA" id="ARBA00023069"/>
    </source>
</evidence>
<keyword evidence="3" id="KW-0970">Cilium biogenesis/degradation</keyword>
<comment type="similarity">
    <text evidence="9">Belongs to the flagellar radial spoke RSP9 family.</text>
</comment>
<reference evidence="13" key="1">
    <citation type="submission" date="2017-01" db="EMBL/GenBank/DDBJ databases">
        <title>Comparative genomics of anhydrobiosis in the tardigrade Hypsibius dujardini.</title>
        <authorList>
            <person name="Yoshida Y."/>
            <person name="Koutsovoulos G."/>
            <person name="Laetsch D."/>
            <person name="Stevens L."/>
            <person name="Kumar S."/>
            <person name="Horikawa D."/>
            <person name="Ishino K."/>
            <person name="Komine S."/>
            <person name="Tomita M."/>
            <person name="Blaxter M."/>
            <person name="Arakawa K."/>
        </authorList>
    </citation>
    <scope>NUCLEOTIDE SEQUENCE [LARGE SCALE GENOMIC DNA]</scope>
    <source>
        <strain evidence="13">Z151</strain>
    </source>
</reference>
<dbReference type="GO" id="GO:0044458">
    <property type="term" value="P:motile cilium assembly"/>
    <property type="evidence" value="ECO:0007669"/>
    <property type="project" value="TreeGrafter"/>
</dbReference>
<feature type="compositionally biased region" description="Polar residues" evidence="11">
    <location>
        <begin position="346"/>
        <end position="359"/>
    </location>
</feature>
<evidence type="ECO:0000313" key="12">
    <source>
        <dbReference type="EMBL" id="OQV14127.1"/>
    </source>
</evidence>
<sequence>MDPSSPLTTSLSTEENLLIRTGCRILESECKQSTFRFWGKVYGTQNDYYIVQSTIIHPFQMPTTYYSRDARIWQTLPAVKPSLRKTSPRLNGMFTGDPTFTSNFIEYHYAGENYYEPSTTSVKEEERLAYLVYCIDSEGFLIPKGSCGLDEKGFLVTNPAYDGMTHEQCRHLSSYLLYQPFSVQKTGPGFEDIGIADPGHNVLKPLSDTLPQDVVNPYGPWLFRQADDEDCVVMENTHWPGLFFWHSVETISYGRCYFGRGDKNIDVPFILSSPEDQDWVVDIGVVPDYDWKAPPFDAITVAEDFFAAEEARLEKLLPPLPEPKKPAVNGPEGESDGEKTEDPSTADETGTSGEPTSAEVTDASDQEEGEEQK</sequence>
<accession>A0A1W0WG10</accession>
<evidence type="ECO:0000256" key="3">
    <source>
        <dbReference type="ARBA" id="ARBA00022794"/>
    </source>
</evidence>
<keyword evidence="2" id="KW-0963">Cytoplasm</keyword>
<organism evidence="12 13">
    <name type="scientific">Hypsibius exemplaris</name>
    <name type="common">Freshwater tardigrade</name>
    <dbReference type="NCBI Taxonomy" id="2072580"/>
    <lineage>
        <taxon>Eukaryota</taxon>
        <taxon>Metazoa</taxon>
        <taxon>Ecdysozoa</taxon>
        <taxon>Tardigrada</taxon>
        <taxon>Eutardigrada</taxon>
        <taxon>Parachela</taxon>
        <taxon>Hypsibioidea</taxon>
        <taxon>Hypsibiidae</taxon>
        <taxon>Hypsibius</taxon>
    </lineage>
</organism>
<dbReference type="InterPro" id="IPR055316">
    <property type="entry name" value="RSP9"/>
</dbReference>
<dbReference type="InterPro" id="IPR006802">
    <property type="entry name" value="Radial_spoke"/>
</dbReference>
<dbReference type="AlphaFoldDB" id="A0A1W0WG10"/>
<protein>
    <recommendedName>
        <fullName evidence="10">Radial spoke head protein 9 homolog</fullName>
    </recommendedName>
</protein>
<dbReference type="Proteomes" id="UP000192578">
    <property type="component" value="Unassembled WGS sequence"/>
</dbReference>
<evidence type="ECO:0000313" key="13">
    <source>
        <dbReference type="Proteomes" id="UP000192578"/>
    </source>
</evidence>
<evidence type="ECO:0000256" key="8">
    <source>
        <dbReference type="ARBA" id="ARBA00037822"/>
    </source>
</evidence>
<keyword evidence="5" id="KW-0969">Cilium</keyword>
<dbReference type="Pfam" id="PF04712">
    <property type="entry name" value="Radial_spoke"/>
    <property type="match status" value="1"/>
</dbReference>
<dbReference type="GO" id="GO:0001534">
    <property type="term" value="C:radial spoke"/>
    <property type="evidence" value="ECO:0007669"/>
    <property type="project" value="InterPro"/>
</dbReference>
<dbReference type="PANTHER" id="PTHR22069">
    <property type="entry name" value="MITOCHONDRIAL RIBOSOMAL PROTEIN S18"/>
    <property type="match status" value="1"/>
</dbReference>
<evidence type="ECO:0000256" key="4">
    <source>
        <dbReference type="ARBA" id="ARBA00022846"/>
    </source>
</evidence>